<dbReference type="InterPro" id="IPR027357">
    <property type="entry name" value="DOCKER_dom"/>
</dbReference>
<keyword evidence="9" id="KW-1185">Reference proteome</keyword>
<dbReference type="EMBL" id="OVEO01000004">
    <property type="protein sequence ID" value="SPQ95757.1"/>
    <property type="molecule type" value="Genomic_DNA"/>
</dbReference>
<dbReference type="Gene3D" id="1.20.58.740">
    <property type="match status" value="1"/>
</dbReference>
<dbReference type="Pfam" id="PF20421">
    <property type="entry name" value="DHR-2_Lobe_C"/>
    <property type="match status" value="1"/>
</dbReference>
<reference evidence="7 9" key="1">
    <citation type="submission" date="2015-02" db="EMBL/GenBank/DDBJ databases">
        <authorList>
            <person name="Chooi Y.-H."/>
        </authorList>
    </citation>
    <scope>NUCLEOTIDE SEQUENCE [LARGE SCALE GENOMIC DNA]</scope>
    <source>
        <strain evidence="7">E3</strain>
    </source>
</reference>
<dbReference type="InterPro" id="IPR046770">
    <property type="entry name" value="DOCKER_Lobe_B"/>
</dbReference>
<feature type="domain" description="DOCKER" evidence="6">
    <location>
        <begin position="1391"/>
        <end position="1848"/>
    </location>
</feature>
<dbReference type="GO" id="GO:0005085">
    <property type="term" value="F:guanyl-nucleotide exchange factor activity"/>
    <property type="evidence" value="ECO:0007669"/>
    <property type="project" value="UniProtKB-KW"/>
</dbReference>
<dbReference type="Gene3D" id="1.25.40.410">
    <property type="match status" value="1"/>
</dbReference>
<proteinExistence type="inferred from homology"/>
<feature type="region of interest" description="Disordered" evidence="3">
    <location>
        <begin position="74"/>
        <end position="93"/>
    </location>
</feature>
<evidence type="ECO:0000259" key="5">
    <source>
        <dbReference type="PROSITE" id="PS51650"/>
    </source>
</evidence>
<organism evidence="7 9">
    <name type="scientific">Plasmodiophora brassicae</name>
    <name type="common">Clubroot disease agent</name>
    <dbReference type="NCBI Taxonomy" id="37360"/>
    <lineage>
        <taxon>Eukaryota</taxon>
        <taxon>Sar</taxon>
        <taxon>Rhizaria</taxon>
        <taxon>Endomyxa</taxon>
        <taxon>Phytomyxea</taxon>
        <taxon>Plasmodiophorida</taxon>
        <taxon>Plasmodiophoridae</taxon>
        <taxon>Plasmodiophora</taxon>
    </lineage>
</organism>
<dbReference type="OrthoDB" id="47328at2759"/>
<dbReference type="Pfam" id="PF14429">
    <property type="entry name" value="DOCK-C2"/>
    <property type="match status" value="1"/>
</dbReference>
<evidence type="ECO:0000256" key="1">
    <source>
        <dbReference type="ARBA" id="ARBA00022658"/>
    </source>
</evidence>
<dbReference type="InterPro" id="IPR035892">
    <property type="entry name" value="C2_domain_sf"/>
</dbReference>
<evidence type="ECO:0000259" key="6">
    <source>
        <dbReference type="PROSITE" id="PS51651"/>
    </source>
</evidence>
<dbReference type="InterPro" id="IPR046769">
    <property type="entry name" value="DOCKER_Lobe_A"/>
</dbReference>
<keyword evidence="1" id="KW-0344">Guanine-nucleotide releasing factor</keyword>
<evidence type="ECO:0000313" key="8">
    <source>
        <dbReference type="EMBL" id="SPQ95757.1"/>
    </source>
</evidence>
<dbReference type="PROSITE" id="PS51650">
    <property type="entry name" value="C2_DOCK"/>
    <property type="match status" value="1"/>
</dbReference>
<name>A0A0G4J514_PLABS</name>
<dbReference type="InterPro" id="IPR043162">
    <property type="entry name" value="DOCK_C_lobe_C"/>
</dbReference>
<dbReference type="InterPro" id="IPR043161">
    <property type="entry name" value="DOCK_C_lobe_A"/>
</dbReference>
<feature type="region of interest" description="Disordered" evidence="3">
    <location>
        <begin position="1872"/>
        <end position="1895"/>
    </location>
</feature>
<dbReference type="InterPro" id="IPR027007">
    <property type="entry name" value="C2_DOCK-type_domain"/>
</dbReference>
<feature type="domain" description="FHA" evidence="4">
    <location>
        <begin position="1363"/>
        <end position="1423"/>
    </location>
</feature>
<dbReference type="GO" id="GO:0007264">
    <property type="term" value="P:small GTPase-mediated signal transduction"/>
    <property type="evidence" value="ECO:0007669"/>
    <property type="project" value="InterPro"/>
</dbReference>
<dbReference type="PANTHER" id="PTHR23317">
    <property type="entry name" value="DEDICATOR OF CYTOKINESIS DOCK"/>
    <property type="match status" value="1"/>
</dbReference>
<dbReference type="Gene3D" id="2.60.40.150">
    <property type="entry name" value="C2 domain"/>
    <property type="match status" value="1"/>
</dbReference>
<dbReference type="InterPro" id="IPR000253">
    <property type="entry name" value="FHA_dom"/>
</dbReference>
<sequence length="1895" mass="210940">MGVTVTVDRAPPPNRFLGDFVPEAPDGASPLVRHALAQLSRPRTRVVVDTAGTKYVACAVPEPDRVVHTIDEGSETNAQAASPQPRLAQAKSRPGLADIFSTPPRATLSVDNGSISLRERRAMATSVGSPVSVDESEGSAPADVDGLTIDIKEAELDPEELRRPDLYEPMELDQALRPGQTVSQKLTKGSVLWRYEPDWEYGTPLEQSECCRESVPTWDSTESFSQMLCIVQRLTICNCELEPFFCTLAVYDLRPKGGKLSENFHFDLNPEQVLTSGLSVWRFAADEITLTRNALFRIPDRHPLVVLVLRIERVLQGDPEEAFAPYLKDRNKGVLDLDKIGKNIRTTINRLSDYRQSFGVAILPIFNETGDLIYETPTFITQRIFIEKQASDEATFLDQLREYYSLLSDTSTNVKKKIVPSSEFCVELYLLDTALPPNRVDPSLIPLKPPSEVWDHPIKGSVREIEFLPLPTDSTTSPYDHFVNSLYVYPLSVQFQKYRNIACKVELRLSDVALDTDGVKTFFGKSSQSAFCTSMLTQVAYHNRTPSMLDEMKIMLPLSMTESVHLFFTFYHISCQKKIGKSTEEVIGYSIFPIFKNNMIAPDGVYSLAIAARLPDHYMSKFEARAENANTHFRMQTAECFQIRVRSISCLFCSDPCLNSFMTALPTDATLSALPDDQQASLAVNVSVDYMRNVDRSVAVRFLPVILNFLFSMMARSQNRQVQSCCFSSADLVVQHAHAHVDGGSFRSPIVSAYVEHWLTDEGCDDLGIVLVDMLHLALVSLDEDESDAKRQIVMRNVWFWLDCINKCCMLAHARGQLQIDRLQTALSEMLEKMAIRVLAHKSALGVSALKAANSCIALFLVDLLNVLDSNIVFSLTVHYFEAIDVKDSVILDFKMRFAEIIFDSLKFLNATGLSSTDGLNIQCDENVIRNLTLAFPLQAMFIRFIDQHLNFGEITVRASLLKSLRRVCIKLDRDSSLQGHQRGLLVASFLPLVQCFADQSPVISSLPVKQQRDVLAVTCWILGLTDISYLEQWVAHEDSDILASVFRLLSLGLQVFDYVGIESRTKQTEFDSILSPETAANLFGIDSAEAGTDMKASIEALMNNLRRGGAAQLTGSSSSGGSVKLSLRQKRAQAQMTGSIRHTNKMTANRDSNYVETVRGVDGADFLKRICGLEAALNAEIGTVCTRFVAVSVANRWPDEAGQYSTVTTDGSTGFCIHLIQLVSSTIGCEQPVSIWLPIYPIIRHLLYAYGPVLLRSDHFQMKGPITELCRRILGHCTSTNIQIRSYAASILYWLACADLAANNSLDGFQNALTSSLSNMVSIMSAVSACRLDQSFRSVPASAVPGLQRVMERALKILKDTREIARQEKFCSAGQCDLSLYEDLLVSMAHAYTHIPPLRIQWLQRLADHLNTSGKYAEAAQATLQVADLVMQQYRESLKAEQQESPKIVESPLLEVRNPVLMSLDLPDCDRPSSKTRSIDLRTVRSDIDGVNLYDRMCRLLKTAANALDRAQLYERCNQVYNVLVPLYERHADYPQIGKAHLHLHTVFDQLVKADASESRLLGSYYRVGFYGAVFGDALDGRQFIYKMPKITRLPEVVDYIKGTYGRQLRQTVRIWPDSGLVDRSKIAPHEAVVQVTYVTPFFDGSTDGLDRSSFIGRHTNLTHFMFSTPFTAGVGSLHATDVTKQQKRNTILRVAEPFPSLTTRQLVAGVEQRILSPVESSTENVASRIVKLREAIQDKSSADKKVLTSLLQGSVMLQVHGGTKEIALAFFGEGSDFAQAPHTEQELAELDVLRQTIVDFIDVCEQGIDFYHNLIVDEEAALAKQSSSPASAASSSASTSAAADINNDRILHTEFDKHLRKLRAEIMPVLKVNKKPNGSKQRGVRFHGAPDPE</sequence>
<dbReference type="CDD" id="cd11684">
    <property type="entry name" value="DHR2_DOCK"/>
    <property type="match status" value="1"/>
</dbReference>
<dbReference type="InterPro" id="IPR046773">
    <property type="entry name" value="DOCKER_Lobe_C"/>
</dbReference>
<evidence type="ECO:0000313" key="7">
    <source>
        <dbReference type="EMBL" id="CEP02386.1"/>
    </source>
</evidence>
<dbReference type="Pfam" id="PF20422">
    <property type="entry name" value="DHR-2_Lobe_B"/>
    <property type="match status" value="1"/>
</dbReference>
<dbReference type="Pfam" id="PF06920">
    <property type="entry name" value="DHR-2_Lobe_A"/>
    <property type="match status" value="1"/>
</dbReference>
<gene>
    <name evidence="7" type="ORF">PBRA_008970</name>
    <name evidence="8" type="ORF">PLBR_LOCUS2972</name>
</gene>
<dbReference type="STRING" id="37360.A0A0G4J514"/>
<dbReference type="OMA" id="FPHQFND"/>
<geneLocation type="mitochondrion" evidence="8"/>
<comment type="similarity">
    <text evidence="2">Belongs to the DOCK family.</text>
</comment>
<evidence type="ECO:0000313" key="9">
    <source>
        <dbReference type="Proteomes" id="UP000039324"/>
    </source>
</evidence>
<dbReference type="Proteomes" id="UP000290189">
    <property type="component" value="Unassembled WGS sequence"/>
</dbReference>
<dbReference type="InterPro" id="IPR026791">
    <property type="entry name" value="DOCK"/>
</dbReference>
<dbReference type="PROSITE" id="PS50006">
    <property type="entry name" value="FHA_DOMAIN"/>
    <property type="match status" value="1"/>
</dbReference>
<dbReference type="PROSITE" id="PS51651">
    <property type="entry name" value="DOCKER"/>
    <property type="match status" value="1"/>
</dbReference>
<reference evidence="8 10" key="2">
    <citation type="submission" date="2018-03" db="EMBL/GenBank/DDBJ databases">
        <authorList>
            <person name="Fogelqvist J."/>
        </authorList>
    </citation>
    <scope>NUCLEOTIDE SEQUENCE [LARGE SCALE GENOMIC DNA]</scope>
</reference>
<evidence type="ECO:0008006" key="11">
    <source>
        <dbReference type="Google" id="ProtNLM"/>
    </source>
</evidence>
<evidence type="ECO:0000259" key="4">
    <source>
        <dbReference type="PROSITE" id="PS50006"/>
    </source>
</evidence>
<dbReference type="EMBL" id="CDSF01000126">
    <property type="protein sequence ID" value="CEP02386.1"/>
    <property type="molecule type" value="Genomic_DNA"/>
</dbReference>
<evidence type="ECO:0000313" key="10">
    <source>
        <dbReference type="Proteomes" id="UP000290189"/>
    </source>
</evidence>
<dbReference type="Proteomes" id="UP000039324">
    <property type="component" value="Unassembled WGS sequence"/>
</dbReference>
<accession>A0A0G4J514</accession>
<evidence type="ECO:0000256" key="2">
    <source>
        <dbReference type="PROSITE-ProRule" id="PRU00983"/>
    </source>
</evidence>
<dbReference type="PANTHER" id="PTHR23317:SF76">
    <property type="entry name" value="LD20667P"/>
    <property type="match status" value="1"/>
</dbReference>
<protein>
    <recommendedName>
        <fullName evidence="11">DOCKER domain-containing protein</fullName>
    </recommendedName>
</protein>
<evidence type="ECO:0000256" key="3">
    <source>
        <dbReference type="SAM" id="MobiDB-lite"/>
    </source>
</evidence>
<keyword evidence="8" id="KW-0496">Mitochondrion</keyword>
<feature type="domain" description="C2 DOCK-type" evidence="5">
    <location>
        <begin position="483"/>
        <end position="648"/>
    </location>
</feature>